<reference evidence="2" key="1">
    <citation type="submission" date="2021-03" db="EMBL/GenBank/DDBJ databases">
        <title>Antimicrobial resistance genes in bacteria isolated from Japanese honey, and their potential for conferring macrolide and lincosamide resistance in the American foulbrood pathogen Paenibacillus larvae.</title>
        <authorList>
            <person name="Okamoto M."/>
            <person name="Kumagai M."/>
            <person name="Kanamori H."/>
            <person name="Takamatsu D."/>
        </authorList>
    </citation>
    <scope>NUCLEOTIDE SEQUENCE</scope>
    <source>
        <strain evidence="2">J2TS6</strain>
    </source>
</reference>
<accession>A0A919XDZ8</accession>
<dbReference type="RefSeq" id="WP_160041417.1">
    <property type="nucleotide sequence ID" value="NZ_BORQ01000002.1"/>
</dbReference>
<protein>
    <recommendedName>
        <fullName evidence="1">DUF1266 domain-containing protein</fullName>
    </recommendedName>
</protein>
<keyword evidence="3" id="KW-1185">Reference proteome</keyword>
<comment type="caution">
    <text evidence="2">The sequence shown here is derived from an EMBL/GenBank/DDBJ whole genome shotgun (WGS) entry which is preliminary data.</text>
</comment>
<evidence type="ECO:0000313" key="2">
    <source>
        <dbReference type="EMBL" id="GIO30962.1"/>
    </source>
</evidence>
<dbReference type="EMBL" id="BORQ01000002">
    <property type="protein sequence ID" value="GIO30962.1"/>
    <property type="molecule type" value="Genomic_DNA"/>
</dbReference>
<organism evidence="2 3">
    <name type="scientific">Paenibacillus albilobatus</name>
    <dbReference type="NCBI Taxonomy" id="2716884"/>
    <lineage>
        <taxon>Bacteria</taxon>
        <taxon>Bacillati</taxon>
        <taxon>Bacillota</taxon>
        <taxon>Bacilli</taxon>
        <taxon>Bacillales</taxon>
        <taxon>Paenibacillaceae</taxon>
        <taxon>Paenibacillus</taxon>
    </lineage>
</organism>
<dbReference type="Pfam" id="PF06889">
    <property type="entry name" value="DUF1266"/>
    <property type="match status" value="1"/>
</dbReference>
<evidence type="ECO:0000313" key="3">
    <source>
        <dbReference type="Proteomes" id="UP000679779"/>
    </source>
</evidence>
<sequence>MEQIKETALRLQPYVDAMTALCIGGRYADYHIQNPSRSYSKRSNIRKTLKLWEIENETNLKDALAWLTSHGLRKEFAELSGMLSVLSVENRARHIEETDDPIQKHKLSVIAQYLGRLPAGGIAAYDYSWAVFICCAAHKINYMTEQDKWDHIDRFVGLAKESYSEWNDYMAGFAIGAVYSFGHKRSGYVADNQRVFAKLMFSRLSPFRKVRLS</sequence>
<dbReference type="Proteomes" id="UP000679779">
    <property type="component" value="Unassembled WGS sequence"/>
</dbReference>
<gene>
    <name evidence="2" type="ORF">J2TS6_21030</name>
</gene>
<name>A0A919XDZ8_9BACL</name>
<feature type="domain" description="DUF1266" evidence="1">
    <location>
        <begin position="52"/>
        <end position="210"/>
    </location>
</feature>
<dbReference type="InterPro" id="IPR009677">
    <property type="entry name" value="DUF1266"/>
</dbReference>
<dbReference type="AlphaFoldDB" id="A0A919XDZ8"/>
<proteinExistence type="predicted"/>
<evidence type="ECO:0000259" key="1">
    <source>
        <dbReference type="Pfam" id="PF06889"/>
    </source>
</evidence>